<accession>A0A7W7Y4N0</accession>
<evidence type="ECO:0000256" key="1">
    <source>
        <dbReference type="ARBA" id="ARBA00022500"/>
    </source>
</evidence>
<organism evidence="3 4">
    <name type="scientific">Desulfurispira natronophila</name>
    <dbReference type="NCBI Taxonomy" id="682562"/>
    <lineage>
        <taxon>Bacteria</taxon>
        <taxon>Pseudomonadati</taxon>
        <taxon>Chrysiogenota</taxon>
        <taxon>Chrysiogenia</taxon>
        <taxon>Chrysiogenales</taxon>
        <taxon>Chrysiogenaceae</taxon>
        <taxon>Desulfurispira</taxon>
    </lineage>
</organism>
<name>A0A7W7Y4N0_9BACT</name>
<dbReference type="AlphaFoldDB" id="A0A7W7Y4N0"/>
<dbReference type="InterPro" id="IPR050992">
    <property type="entry name" value="CheZ_family_phosphatases"/>
</dbReference>
<dbReference type="CDD" id="cd17910">
    <property type="entry name" value="CheC_ClassII"/>
    <property type="match status" value="1"/>
</dbReference>
<keyword evidence="1" id="KW-0145">Chemotaxis</keyword>
<keyword evidence="4" id="KW-1185">Reference proteome</keyword>
<keyword evidence="2" id="KW-0378">Hydrolase</keyword>
<proteinExistence type="predicted"/>
<reference evidence="3 4" key="1">
    <citation type="submission" date="2020-08" db="EMBL/GenBank/DDBJ databases">
        <title>Genomic Encyclopedia of Type Strains, Phase IV (KMG-IV): sequencing the most valuable type-strain genomes for metagenomic binning, comparative biology and taxonomic classification.</title>
        <authorList>
            <person name="Goeker M."/>
        </authorList>
    </citation>
    <scope>NUCLEOTIDE SEQUENCE [LARGE SCALE GENOMIC DNA]</scope>
    <source>
        <strain evidence="3 4">DSM 22071</strain>
    </source>
</reference>
<evidence type="ECO:0000256" key="2">
    <source>
        <dbReference type="ARBA" id="ARBA00022801"/>
    </source>
</evidence>
<dbReference type="RefSeq" id="WP_183731737.1">
    <property type="nucleotide sequence ID" value="NZ_JACHID010000007.1"/>
</dbReference>
<comment type="caution">
    <text evidence="3">The sequence shown here is derived from an EMBL/GenBank/DDBJ whole genome shotgun (WGS) entry which is preliminary data.</text>
</comment>
<dbReference type="GO" id="GO:0016787">
    <property type="term" value="F:hydrolase activity"/>
    <property type="evidence" value="ECO:0007669"/>
    <property type="project" value="UniProtKB-KW"/>
</dbReference>
<dbReference type="PANTHER" id="PTHR43693">
    <property type="entry name" value="PROTEIN PHOSPHATASE CHEZ"/>
    <property type="match status" value="1"/>
</dbReference>
<dbReference type="InterPro" id="IPR028976">
    <property type="entry name" value="CheC-like_sf"/>
</dbReference>
<protein>
    <submittedName>
        <fullName evidence="3">Chemotaxis protein CheC</fullName>
    </submittedName>
</protein>
<evidence type="ECO:0000313" key="3">
    <source>
        <dbReference type="EMBL" id="MBB5022010.1"/>
    </source>
</evidence>
<dbReference type="SUPFAM" id="SSF103039">
    <property type="entry name" value="CheC-like"/>
    <property type="match status" value="1"/>
</dbReference>
<evidence type="ECO:0000313" key="4">
    <source>
        <dbReference type="Proteomes" id="UP000528322"/>
    </source>
</evidence>
<gene>
    <name evidence="3" type="ORF">HNR37_001327</name>
</gene>
<dbReference type="PANTHER" id="PTHR43693:SF1">
    <property type="entry name" value="PROTEIN PHOSPHATASE CHEZ"/>
    <property type="match status" value="1"/>
</dbReference>
<sequence>MESSPRLTPLQHDAITEIFNIGIGQAAATMSAMVREEVVLSVPTVYFFARHELIQYLNTEDDRKVCGVIQHFSGCFNADAVLLFPEDKSLELVRMIVGDTMPLEQMSEMEQEAMAEIGNIILNSCISSIASLFRGECTSSLPTFESGSFGRVVKMERHQSSQEQHDNDIILMLLIDFKLESRSIHGHVAFMLDAPSFEEFIVEVDRFINQKYR</sequence>
<dbReference type="EMBL" id="JACHID010000007">
    <property type="protein sequence ID" value="MBB5022010.1"/>
    <property type="molecule type" value="Genomic_DNA"/>
</dbReference>
<dbReference type="GO" id="GO:0006935">
    <property type="term" value="P:chemotaxis"/>
    <property type="evidence" value="ECO:0007669"/>
    <property type="project" value="UniProtKB-KW"/>
</dbReference>
<dbReference type="Gene3D" id="3.40.1550.10">
    <property type="entry name" value="CheC-like"/>
    <property type="match status" value="1"/>
</dbReference>
<dbReference type="Proteomes" id="UP000528322">
    <property type="component" value="Unassembled WGS sequence"/>
</dbReference>